<evidence type="ECO:0000259" key="2">
    <source>
        <dbReference type="Pfam" id="PF13660"/>
    </source>
</evidence>
<dbReference type="GeneID" id="79315447"/>
<sequence>MTDTRSPRTVARECVEAGVVAADPERAVREQVALDGDVLHVGDAAFDLADYDRVLVAGGGKAAVAVARGLEAVLGDRIDAGVVVADEAGGGDARPDRVEVAVGDHPIPSERGVAATERVVDLLESADGRTLVLAPVTGGGSALLVAPTVPLDDARATTRALVESGAPIEAINAVRKRLSRVKGGGLAAATAPATVVALLVSDVVGDDPAVIASGPFSPDLPALDAETVLDRYDVTVPESVRAALREGRSGAIDASHVHTHMLVTARTALDAAARVARDAGYDPLVLASGMRGEAREIALAHVAVAEECLAAGEPADPPAALLSAGECTVTVRGDGTGGPNLEFALAAALELPEGATLASVDTDGRDGGTDVAGALVDAGTVAPEDAEAARDALAVNDAYPFLAARDAPLRVESATNVNDLRVVLLDPPDAATD</sequence>
<dbReference type="PANTHER" id="PTHR12227">
    <property type="entry name" value="GLYCERATE KINASE"/>
    <property type="match status" value="1"/>
</dbReference>
<organism evidence="3 4">
    <name type="scientific">Halomarina halobia</name>
    <dbReference type="NCBI Taxonomy" id="3033386"/>
    <lineage>
        <taxon>Archaea</taxon>
        <taxon>Methanobacteriati</taxon>
        <taxon>Methanobacteriota</taxon>
        <taxon>Stenosarchaea group</taxon>
        <taxon>Halobacteria</taxon>
        <taxon>Halobacteriales</taxon>
        <taxon>Natronomonadaceae</taxon>
        <taxon>Halomarina</taxon>
    </lineage>
</organism>
<feature type="domain" description="MOFRL-associated" evidence="2">
    <location>
        <begin position="11"/>
        <end position="244"/>
    </location>
</feature>
<dbReference type="PANTHER" id="PTHR12227:SF0">
    <property type="entry name" value="GLYCERATE KINASE"/>
    <property type="match status" value="1"/>
</dbReference>
<dbReference type="InterPro" id="IPR007835">
    <property type="entry name" value="MOFRL"/>
</dbReference>
<dbReference type="InterPro" id="IPR037035">
    <property type="entry name" value="GK-like_C_sf"/>
</dbReference>
<reference evidence="3 4" key="1">
    <citation type="journal article" date="2019" name="Int. J. Syst. Evol. Microbiol.">
        <title>The Global Catalogue of Microorganisms (GCM) 10K type strain sequencing project: providing services to taxonomists for standard genome sequencing and annotation.</title>
        <authorList>
            <consortium name="The Broad Institute Genomics Platform"/>
            <consortium name="The Broad Institute Genome Sequencing Center for Infectious Disease"/>
            <person name="Wu L."/>
            <person name="Ma J."/>
        </authorList>
    </citation>
    <scope>NUCLEOTIDE SEQUENCE [LARGE SCALE GENOMIC DNA]</scope>
    <source>
        <strain evidence="3 4">PSR21</strain>
    </source>
</reference>
<dbReference type="Pfam" id="PF13660">
    <property type="entry name" value="DUF4147"/>
    <property type="match status" value="1"/>
</dbReference>
<dbReference type="InterPro" id="IPR039760">
    <property type="entry name" value="MOFRL_protein"/>
</dbReference>
<dbReference type="InterPro" id="IPR025286">
    <property type="entry name" value="MOFRL_assoc_dom"/>
</dbReference>
<dbReference type="Gene3D" id="3.40.1480.10">
    <property type="entry name" value="MOFRL domain"/>
    <property type="match status" value="1"/>
</dbReference>
<dbReference type="EMBL" id="JBHTBF010000002">
    <property type="protein sequence ID" value="MFC7317870.1"/>
    <property type="molecule type" value="Genomic_DNA"/>
</dbReference>
<feature type="domain" description="MOFRL" evidence="1">
    <location>
        <begin position="320"/>
        <end position="419"/>
    </location>
</feature>
<evidence type="ECO:0000313" key="3">
    <source>
        <dbReference type="EMBL" id="MFC7317870.1"/>
    </source>
</evidence>
<dbReference type="SUPFAM" id="SSF82544">
    <property type="entry name" value="GckA/TtuD-like"/>
    <property type="match status" value="1"/>
</dbReference>
<proteinExistence type="predicted"/>
<keyword evidence="3" id="KW-0808">Transferase</keyword>
<gene>
    <name evidence="3" type="ORF">ACFQPE_13875</name>
</gene>
<dbReference type="Gene3D" id="3.40.50.10180">
    <property type="entry name" value="Glycerate kinase, MOFRL-like N-terminal domain"/>
    <property type="match status" value="1"/>
</dbReference>
<evidence type="ECO:0000313" key="4">
    <source>
        <dbReference type="Proteomes" id="UP001596547"/>
    </source>
</evidence>
<dbReference type="AlphaFoldDB" id="A0ABD6ACE7"/>
<keyword evidence="4" id="KW-1185">Reference proteome</keyword>
<comment type="caution">
    <text evidence="3">The sequence shown here is derived from an EMBL/GenBank/DDBJ whole genome shotgun (WGS) entry which is preliminary data.</text>
</comment>
<dbReference type="GO" id="GO:0016301">
    <property type="term" value="F:kinase activity"/>
    <property type="evidence" value="ECO:0007669"/>
    <property type="project" value="UniProtKB-KW"/>
</dbReference>
<dbReference type="InterPro" id="IPR038614">
    <property type="entry name" value="GK_N_sf"/>
</dbReference>
<name>A0ABD6ACE7_9EURY</name>
<protein>
    <submittedName>
        <fullName evidence="3">Glycerate kinase</fullName>
    </submittedName>
</protein>
<keyword evidence="3" id="KW-0418">Kinase</keyword>
<dbReference type="Pfam" id="PF05161">
    <property type="entry name" value="MOFRL"/>
    <property type="match status" value="1"/>
</dbReference>
<accession>A0ABD6ACE7</accession>
<evidence type="ECO:0000259" key="1">
    <source>
        <dbReference type="Pfam" id="PF05161"/>
    </source>
</evidence>
<dbReference type="Proteomes" id="UP001596547">
    <property type="component" value="Unassembled WGS sequence"/>
</dbReference>
<dbReference type="RefSeq" id="WP_276302893.1">
    <property type="nucleotide sequence ID" value="NZ_CP119992.1"/>
</dbReference>